<keyword evidence="2" id="KW-1185">Reference proteome</keyword>
<protein>
    <submittedName>
        <fullName evidence="1">Uncharacterized protein</fullName>
    </submittedName>
</protein>
<name>A0A5D6W7J9_9FIRM</name>
<dbReference type="OrthoDB" id="9777242at2"/>
<dbReference type="AlphaFoldDB" id="A0A5D6W7J9"/>
<sequence length="198" mass="21824">MSAFLGPIHYWMYEKILVQEELVARIAAKAVQEGWLDSTAEFVAGESRPLEEIIDEANIHGWLSARIESVEKRYAGLVVGLVTGHEERMADLKAIAYALGSGKAAAADSTAGECYKRIEDCTLDGMPCDGVNAVTDKSEESFSWQQRFDVHGMYWKEAGGRGEDYYALRQQLVAGILSATDFVLTSSGQGKYCLCHKE</sequence>
<gene>
    <name evidence="1" type="ORF">FZ040_06070</name>
</gene>
<organism evidence="1 2">
    <name type="scientific">Selenomonas ruminis</name>
    <dbReference type="NCBI Taxonomy" id="2593411"/>
    <lineage>
        <taxon>Bacteria</taxon>
        <taxon>Bacillati</taxon>
        <taxon>Bacillota</taxon>
        <taxon>Negativicutes</taxon>
        <taxon>Selenomonadales</taxon>
        <taxon>Selenomonadaceae</taxon>
        <taxon>Selenomonas</taxon>
    </lineage>
</organism>
<comment type="caution">
    <text evidence="1">The sequence shown here is derived from an EMBL/GenBank/DDBJ whole genome shotgun (WGS) entry which is preliminary data.</text>
</comment>
<evidence type="ECO:0000313" key="2">
    <source>
        <dbReference type="Proteomes" id="UP000323646"/>
    </source>
</evidence>
<dbReference type="RefSeq" id="WP_149171189.1">
    <property type="nucleotide sequence ID" value="NZ_VTOY01000003.1"/>
</dbReference>
<evidence type="ECO:0000313" key="1">
    <source>
        <dbReference type="EMBL" id="TYZ23442.1"/>
    </source>
</evidence>
<reference evidence="1 2" key="1">
    <citation type="submission" date="2019-08" db="EMBL/GenBank/DDBJ databases">
        <title>Selenomonas sp. mPRGC5 and Selenomonas sp. mPRGC8 isolated from ruminal fluid of dairy goat (Capra hircus).</title>
        <authorList>
            <person name="Poothong S."/>
            <person name="Nuengjamnong C."/>
            <person name="Tanasupawat S."/>
        </authorList>
    </citation>
    <scope>NUCLEOTIDE SEQUENCE [LARGE SCALE GENOMIC DNA]</scope>
    <source>
        <strain evidence="2">mPRGC5</strain>
    </source>
</reference>
<proteinExistence type="predicted"/>
<dbReference type="Proteomes" id="UP000323646">
    <property type="component" value="Unassembled WGS sequence"/>
</dbReference>
<accession>A0A5D6W7J9</accession>
<dbReference type="EMBL" id="VTOY01000003">
    <property type="protein sequence ID" value="TYZ23442.1"/>
    <property type="molecule type" value="Genomic_DNA"/>
</dbReference>